<keyword evidence="2" id="KW-1185">Reference proteome</keyword>
<evidence type="ECO:0000313" key="2">
    <source>
        <dbReference type="Proteomes" id="UP001151752"/>
    </source>
</evidence>
<organism evidence="1 2">
    <name type="scientific">Salix koriyanagi</name>
    <dbReference type="NCBI Taxonomy" id="2511006"/>
    <lineage>
        <taxon>Eukaryota</taxon>
        <taxon>Viridiplantae</taxon>
        <taxon>Streptophyta</taxon>
        <taxon>Embryophyta</taxon>
        <taxon>Tracheophyta</taxon>
        <taxon>Spermatophyta</taxon>
        <taxon>Magnoliopsida</taxon>
        <taxon>eudicotyledons</taxon>
        <taxon>Gunneridae</taxon>
        <taxon>Pentapetalae</taxon>
        <taxon>rosids</taxon>
        <taxon>fabids</taxon>
        <taxon>Malpighiales</taxon>
        <taxon>Salicaceae</taxon>
        <taxon>Saliceae</taxon>
        <taxon>Salix</taxon>
    </lineage>
</organism>
<evidence type="ECO:0000313" key="1">
    <source>
        <dbReference type="EMBL" id="KAJ6728637.1"/>
    </source>
</evidence>
<accession>A0A9Q0ZBU7</accession>
<dbReference type="AlphaFoldDB" id="A0A9Q0ZBU7"/>
<dbReference type="EMBL" id="JAPFFM010000012">
    <property type="protein sequence ID" value="KAJ6728637.1"/>
    <property type="molecule type" value="Genomic_DNA"/>
</dbReference>
<comment type="caution">
    <text evidence="1">The sequence shown here is derived from an EMBL/GenBank/DDBJ whole genome shotgun (WGS) entry which is preliminary data.</text>
</comment>
<dbReference type="Proteomes" id="UP001151752">
    <property type="component" value="Chromosome 11"/>
</dbReference>
<reference evidence="1" key="1">
    <citation type="submission" date="2022-11" db="EMBL/GenBank/DDBJ databases">
        <authorList>
            <person name="Hyden B.L."/>
            <person name="Feng K."/>
            <person name="Yates T."/>
            <person name="Jawdy S."/>
            <person name="Smart L.B."/>
            <person name="Muchero W."/>
        </authorList>
    </citation>
    <scope>NUCLEOTIDE SEQUENCE</scope>
    <source>
        <tissue evidence="1">Shoot tip</tissue>
    </source>
</reference>
<protein>
    <submittedName>
        <fullName evidence="1">Uncharacterized protein</fullName>
    </submittedName>
</protein>
<gene>
    <name evidence="1" type="ORF">OIU74_006653</name>
</gene>
<reference evidence="1" key="2">
    <citation type="journal article" date="2023" name="Int. J. Mol. Sci.">
        <title>De Novo Assembly and Annotation of 11 Diverse Shrub Willow (Salix) Genomes Reveals Novel Gene Organization in Sex-Linked Regions.</title>
        <authorList>
            <person name="Hyden B."/>
            <person name="Feng K."/>
            <person name="Yates T.B."/>
            <person name="Jawdy S."/>
            <person name="Cereghino C."/>
            <person name="Smart L.B."/>
            <person name="Muchero W."/>
        </authorList>
    </citation>
    <scope>NUCLEOTIDE SEQUENCE</scope>
    <source>
        <tissue evidence="1">Shoot tip</tissue>
    </source>
</reference>
<proteinExistence type="predicted"/>
<name>A0A9Q0ZBU7_9ROSI</name>
<sequence length="186" mass="19460">MITADGSAGDMMPVGEIMAAGDGNTGDGEEDLSIEASLFYTILEEKQPASPSGEGDIFVENLQGEPVMDTGNGGIWHLQSGSQMIEGADGGDESVGYAVNSIHNLEGSDARVGHLGGSFDYAEKQMSSSMHACSGNHARDLNLNLLLDENGNQLRHVEGNVEFIGASHGSWIDSLDEKFGSGDALV</sequence>